<protein>
    <recommendedName>
        <fullName evidence="2">Nucleotide-diphospho-sugar transferase domain-containing protein</fullName>
    </recommendedName>
</protein>
<dbReference type="InterPro" id="IPR045499">
    <property type="entry name" value="DUF6492"/>
</dbReference>
<dbReference type="EMBL" id="MN738924">
    <property type="protein sequence ID" value="QHT31628.1"/>
    <property type="molecule type" value="Genomic_DNA"/>
</dbReference>
<name>A0A6C0ERM7_9ZZZZ</name>
<organism evidence="1">
    <name type="scientific">viral metagenome</name>
    <dbReference type="NCBI Taxonomy" id="1070528"/>
    <lineage>
        <taxon>unclassified sequences</taxon>
        <taxon>metagenomes</taxon>
        <taxon>organismal metagenomes</taxon>
    </lineage>
</organism>
<accession>A0A6C0ERM7</accession>
<reference evidence="1" key="1">
    <citation type="journal article" date="2020" name="Nature">
        <title>Giant virus diversity and host interactions through global metagenomics.</title>
        <authorList>
            <person name="Schulz F."/>
            <person name="Roux S."/>
            <person name="Paez-Espino D."/>
            <person name="Jungbluth S."/>
            <person name="Walsh D.A."/>
            <person name="Denef V.J."/>
            <person name="McMahon K.D."/>
            <person name="Konstantinidis K.T."/>
            <person name="Eloe-Fadrosh E.A."/>
            <person name="Kyrpides N.C."/>
            <person name="Woyke T."/>
        </authorList>
    </citation>
    <scope>NUCLEOTIDE SEQUENCE</scope>
    <source>
        <strain evidence="1">GVMAG-M-3300009155-48</strain>
    </source>
</reference>
<evidence type="ECO:0000313" key="1">
    <source>
        <dbReference type="EMBL" id="QHT31628.1"/>
    </source>
</evidence>
<sequence>MESINPTLFDIVIPIGPDDATVFLKQIEYTKRNIIGYRNIYLIIFDARIHVEGCITISESIFPFSKQDVVKYHGYTTRQGWYLQQLLKLYAGFVIPGILEKYLVIDADTFFLKPTKFIENGEYLFNISFDCHLPYFQHMKILHESFNRHYVNISGICHHMIFDTICLKQLFEMVEKQHNDVFWNIFLKSVDIADYEFSGSSEYEIYFNYMLNYHYYKMNLRKLKWKEVGSVQNTSEYEEEGYDYVTCHWYWR</sequence>
<evidence type="ECO:0008006" key="2">
    <source>
        <dbReference type="Google" id="ProtNLM"/>
    </source>
</evidence>
<dbReference type="Pfam" id="PF20102">
    <property type="entry name" value="DUF6492"/>
    <property type="match status" value="1"/>
</dbReference>
<dbReference type="AlphaFoldDB" id="A0A6C0ERM7"/>
<proteinExistence type="predicted"/>